<organism evidence="3 4">
    <name type="scientific">Lentzea rhizosphaerae</name>
    <dbReference type="NCBI Taxonomy" id="2041025"/>
    <lineage>
        <taxon>Bacteria</taxon>
        <taxon>Bacillati</taxon>
        <taxon>Actinomycetota</taxon>
        <taxon>Actinomycetes</taxon>
        <taxon>Pseudonocardiales</taxon>
        <taxon>Pseudonocardiaceae</taxon>
        <taxon>Lentzea</taxon>
    </lineage>
</organism>
<dbReference type="PANTHER" id="PTHR22946:SF9">
    <property type="entry name" value="POLYKETIDE TRANSFERASE AF380"/>
    <property type="match status" value="1"/>
</dbReference>
<evidence type="ECO:0000256" key="1">
    <source>
        <dbReference type="ARBA" id="ARBA00008645"/>
    </source>
</evidence>
<comment type="similarity">
    <text evidence="1">Belongs to the AB hydrolase superfamily.</text>
</comment>
<dbReference type="EMBL" id="JBHRZI010000056">
    <property type="protein sequence ID" value="MFC3898524.1"/>
    <property type="molecule type" value="Genomic_DNA"/>
</dbReference>
<evidence type="ECO:0000256" key="2">
    <source>
        <dbReference type="ARBA" id="ARBA00022801"/>
    </source>
</evidence>
<dbReference type="Gene3D" id="3.40.50.1820">
    <property type="entry name" value="alpha/beta hydrolase"/>
    <property type="match status" value="1"/>
</dbReference>
<reference evidence="4" key="1">
    <citation type="journal article" date="2019" name="Int. J. Syst. Evol. Microbiol.">
        <title>The Global Catalogue of Microorganisms (GCM) 10K type strain sequencing project: providing services to taxonomists for standard genome sequencing and annotation.</title>
        <authorList>
            <consortium name="The Broad Institute Genomics Platform"/>
            <consortium name="The Broad Institute Genome Sequencing Center for Infectious Disease"/>
            <person name="Wu L."/>
            <person name="Ma J."/>
        </authorList>
    </citation>
    <scope>NUCLEOTIDE SEQUENCE [LARGE SCALE GENOMIC DNA]</scope>
    <source>
        <strain evidence="4">CGMCC 4.7405</strain>
    </source>
</reference>
<comment type="caution">
    <text evidence="3">The sequence shown here is derived from an EMBL/GenBank/DDBJ whole genome shotgun (WGS) entry which is preliminary data.</text>
</comment>
<dbReference type="RefSeq" id="WP_382380109.1">
    <property type="nucleotide sequence ID" value="NZ_JBHRZI010000056.1"/>
</dbReference>
<dbReference type="InterPro" id="IPR029058">
    <property type="entry name" value="AB_hydrolase_fold"/>
</dbReference>
<dbReference type="GO" id="GO:0016787">
    <property type="term" value="F:hydrolase activity"/>
    <property type="evidence" value="ECO:0007669"/>
    <property type="project" value="UniProtKB-KW"/>
</dbReference>
<proteinExistence type="inferred from homology"/>
<dbReference type="PANTHER" id="PTHR22946">
    <property type="entry name" value="DIENELACTONE HYDROLASE DOMAIN-CONTAINING PROTEIN-RELATED"/>
    <property type="match status" value="1"/>
</dbReference>
<sequence length="251" mass="26121">MRFLSETTTNGVTGRDFVHDGVPGVLWTPAATDAPSPLVLGAHGGGQHKRAPRSVDHAARCVAAGMAVVTLDAPAHGERPRSAEDERMVAGIRSRVAAGQDAGELVAEYNASLARQAVPEWRSVLDEVLELPEISSGGGAGFWGMSMGSVIGIELVAAEPRVVAAVFGLVGRTEQLALAAAGVTVPMRFLLQWDDQLIAREAGLAMFDAFASREKALHANPGGHGDVPEGEICSAVAFLAERLGVGRLGTE</sequence>
<dbReference type="SUPFAM" id="SSF53474">
    <property type="entry name" value="alpha/beta-Hydrolases"/>
    <property type="match status" value="1"/>
</dbReference>
<dbReference type="Proteomes" id="UP001595690">
    <property type="component" value="Unassembled WGS sequence"/>
</dbReference>
<keyword evidence="4" id="KW-1185">Reference proteome</keyword>
<evidence type="ECO:0000313" key="3">
    <source>
        <dbReference type="EMBL" id="MFC3898524.1"/>
    </source>
</evidence>
<keyword evidence="2 3" id="KW-0378">Hydrolase</keyword>
<gene>
    <name evidence="3" type="ORF">ACFOWZ_44250</name>
</gene>
<accession>A0ABV8C8Y5</accession>
<protein>
    <submittedName>
        <fullName evidence="3">Alpha/beta hydrolase</fullName>
    </submittedName>
</protein>
<evidence type="ECO:0000313" key="4">
    <source>
        <dbReference type="Proteomes" id="UP001595690"/>
    </source>
</evidence>
<dbReference type="InterPro" id="IPR050261">
    <property type="entry name" value="FrsA_esterase"/>
</dbReference>
<name>A0ABV8C8Y5_9PSEU</name>